<comment type="caution">
    <text evidence="2">The sequence shown here is derived from an EMBL/GenBank/DDBJ whole genome shotgun (WGS) entry which is preliminary data.</text>
</comment>
<dbReference type="PANTHER" id="PTHR31859:SF9">
    <property type="entry name" value="TETRATRICOPEPTIDE REPEAT PROTEIN 39B"/>
    <property type="match status" value="1"/>
</dbReference>
<proteinExistence type="predicted"/>
<name>A0A8J5CVP6_CHIOP</name>
<gene>
    <name evidence="2" type="primary">ttc39b</name>
    <name evidence="2" type="ORF">GWK47_000684</name>
</gene>
<protein>
    <submittedName>
        <fullName evidence="2">Tetratricopeptide repeat protein 39B</fullName>
    </submittedName>
</protein>
<dbReference type="Pfam" id="PF10300">
    <property type="entry name" value="Iml2-TPR_39"/>
    <property type="match status" value="1"/>
</dbReference>
<evidence type="ECO:0000313" key="2">
    <source>
        <dbReference type="EMBL" id="KAG0721125.1"/>
    </source>
</evidence>
<sequence>MDLSVAMEEARLACSYFFNNRFEEARALMRPWAHKSMYHGLGYGTFMYLQAIMTFDPKDIELAIETLKQSVDVCNKFRRKATIGESLGKMVKKVDYNSFTKEEIHAELCYAECLLLRAVLTFMEDETLISFLKGGMKIRACYQSYKVCYILEGRDWSKDADKMHFESGVRMGVGAFNLMISQLPQKILKLLEFVGFSGNKSLGLSELERGFHLEGSLRRVLCALVLLGTTSSPPTSSAPRRGTWSWRKPSSTII</sequence>
<evidence type="ECO:0000256" key="1">
    <source>
        <dbReference type="SAM" id="MobiDB-lite"/>
    </source>
</evidence>
<accession>A0A8J5CVP6</accession>
<dbReference type="Proteomes" id="UP000770661">
    <property type="component" value="Unassembled WGS sequence"/>
</dbReference>
<dbReference type="PANTHER" id="PTHR31859">
    <property type="entry name" value="TETRATRICOPEPTIDE REPEAT PROTEIN 39 FAMILY MEMBER"/>
    <property type="match status" value="1"/>
</dbReference>
<dbReference type="AlphaFoldDB" id="A0A8J5CVP6"/>
<organism evidence="2 3">
    <name type="scientific">Chionoecetes opilio</name>
    <name type="common">Atlantic snow crab</name>
    <name type="synonym">Cancer opilio</name>
    <dbReference type="NCBI Taxonomy" id="41210"/>
    <lineage>
        <taxon>Eukaryota</taxon>
        <taxon>Metazoa</taxon>
        <taxon>Ecdysozoa</taxon>
        <taxon>Arthropoda</taxon>
        <taxon>Crustacea</taxon>
        <taxon>Multicrustacea</taxon>
        <taxon>Malacostraca</taxon>
        <taxon>Eumalacostraca</taxon>
        <taxon>Eucarida</taxon>
        <taxon>Decapoda</taxon>
        <taxon>Pleocyemata</taxon>
        <taxon>Brachyura</taxon>
        <taxon>Eubrachyura</taxon>
        <taxon>Majoidea</taxon>
        <taxon>Majidae</taxon>
        <taxon>Chionoecetes</taxon>
    </lineage>
</organism>
<dbReference type="InterPro" id="IPR019412">
    <property type="entry name" value="IML2/TPR_39"/>
</dbReference>
<evidence type="ECO:0000313" key="3">
    <source>
        <dbReference type="Proteomes" id="UP000770661"/>
    </source>
</evidence>
<feature type="region of interest" description="Disordered" evidence="1">
    <location>
        <begin position="231"/>
        <end position="254"/>
    </location>
</feature>
<reference evidence="2" key="1">
    <citation type="submission" date="2020-07" db="EMBL/GenBank/DDBJ databases">
        <title>The High-quality genome of the commercially important snow crab, Chionoecetes opilio.</title>
        <authorList>
            <person name="Jeong J.-H."/>
            <person name="Ryu S."/>
        </authorList>
    </citation>
    <scope>NUCLEOTIDE SEQUENCE</scope>
    <source>
        <strain evidence="2">MADBK_172401_WGS</strain>
        <tissue evidence="2">Digestive gland</tissue>
    </source>
</reference>
<keyword evidence="3" id="KW-1185">Reference proteome</keyword>
<dbReference type="OrthoDB" id="43460at2759"/>
<dbReference type="EMBL" id="JACEEZ010011781">
    <property type="protein sequence ID" value="KAG0721125.1"/>
    <property type="molecule type" value="Genomic_DNA"/>
</dbReference>